<evidence type="ECO:0000313" key="2">
    <source>
        <dbReference type="Proteomes" id="UP000191171"/>
    </source>
</evidence>
<organism evidence="1 2">
    <name type="scientific">Enterococcus faecium</name>
    <name type="common">Streptococcus faecium</name>
    <dbReference type="NCBI Taxonomy" id="1352"/>
    <lineage>
        <taxon>Bacteria</taxon>
        <taxon>Bacillati</taxon>
        <taxon>Bacillota</taxon>
        <taxon>Bacilli</taxon>
        <taxon>Lactobacillales</taxon>
        <taxon>Enterococcaceae</taxon>
        <taxon>Enterococcus</taxon>
    </lineage>
</organism>
<proteinExistence type="predicted"/>
<dbReference type="AlphaFoldDB" id="A0A1B5FSB2"/>
<name>A0A1B5FSB2_ENTFC</name>
<evidence type="ECO:0000313" key="1">
    <source>
        <dbReference type="EMBL" id="OOL82554.1"/>
    </source>
</evidence>
<protein>
    <submittedName>
        <fullName evidence="1">Maltose ABC transporter permease</fullName>
    </submittedName>
</protein>
<accession>A0A1B5FSB2</accession>
<comment type="caution">
    <text evidence="1">The sequence shown here is derived from an EMBL/GenBank/DDBJ whole genome shotgun (WGS) entry which is preliminary data.</text>
</comment>
<sequence>MAVPQFISLLIMHNLLNDAGPVNTLLENWGWIEQFLS</sequence>
<dbReference type="EMBL" id="MVGJ01000042">
    <property type="protein sequence ID" value="OOL82554.1"/>
    <property type="molecule type" value="Genomic_DNA"/>
</dbReference>
<gene>
    <name evidence="1" type="ORF">B1P95_08680</name>
</gene>
<reference evidence="1 2" key="1">
    <citation type="submission" date="2017-02" db="EMBL/GenBank/DDBJ databases">
        <title>Clonality and virulence of isolates of VRE in Hematopoietic Stem Cell Transplanted (HSCT) patients.</title>
        <authorList>
            <person name="Marchi A.P."/>
            <person name="Martins R.C."/>
            <person name="Marie S.K."/>
            <person name="Levin A.S."/>
            <person name="Costa S.F."/>
        </authorList>
    </citation>
    <scope>NUCLEOTIDE SEQUENCE [LARGE SCALE GENOMIC DNA]</scope>
    <source>
        <strain evidence="1 2">LIM1759</strain>
    </source>
</reference>
<dbReference type="Proteomes" id="UP000191171">
    <property type="component" value="Unassembled WGS sequence"/>
</dbReference>